<organism evidence="9 10">
    <name type="scientific">Sporothrix stenoceras</name>
    <dbReference type="NCBI Taxonomy" id="5173"/>
    <lineage>
        <taxon>Eukaryota</taxon>
        <taxon>Fungi</taxon>
        <taxon>Dikarya</taxon>
        <taxon>Ascomycota</taxon>
        <taxon>Pezizomycotina</taxon>
        <taxon>Sordariomycetes</taxon>
        <taxon>Sordariomycetidae</taxon>
        <taxon>Ophiostomatales</taxon>
        <taxon>Ophiostomataceae</taxon>
        <taxon>Sporothrix</taxon>
    </lineage>
</organism>
<feature type="transmembrane region" description="Helical" evidence="7">
    <location>
        <begin position="226"/>
        <end position="253"/>
    </location>
</feature>
<feature type="transmembrane region" description="Helical" evidence="7">
    <location>
        <begin position="29"/>
        <end position="48"/>
    </location>
</feature>
<sequence>MTALAVIFVTVRTISRFWVIRNPGIDDCLLILATLVLCGFLGGMGAAIVGNNMGYPTLSLSLSNIITLSKFALVVEVLYYFNICFIKVSIVLTYLRFAVSKTFKRLCYGTAAFHVMLCIASEFAVFFQTSPLSNMWTPQGGFGSSYQVNILVLFYVTAGINIATDFWILCLPIKPLSQIRRPRAEKIALFCIFGAGLFASVASIVRLYAIYIYVSSEDHLRNGLSLLLWCMIEMSVAICCASVTGIRPIWLWLLRRRSRKDLKVDGHKRSRANMNSFFQRKKCEGQGTSDEEAQVHDDLPADSGAAFSNPSGNSDWLSSRGATSTLVTRQGSVHSKVSKESYRGRHSTGEERLNNAVDRETGNVLGQPTPEMKETDQRADENLTKPPIAFKKNIPCSERAPASRFPRRLSDDDYHTFLST</sequence>
<feature type="transmembrane region" description="Helical" evidence="7">
    <location>
        <begin position="79"/>
        <end position="99"/>
    </location>
</feature>
<protein>
    <recommendedName>
        <fullName evidence="8">Rhodopsin domain-containing protein</fullName>
    </recommendedName>
</protein>
<evidence type="ECO:0000256" key="5">
    <source>
        <dbReference type="ARBA" id="ARBA00038359"/>
    </source>
</evidence>
<gene>
    <name evidence="9" type="ORF">Sste5346_005004</name>
</gene>
<feature type="compositionally biased region" description="Polar residues" evidence="6">
    <location>
        <begin position="325"/>
        <end position="335"/>
    </location>
</feature>
<evidence type="ECO:0000259" key="8">
    <source>
        <dbReference type="Pfam" id="PF20684"/>
    </source>
</evidence>
<evidence type="ECO:0000256" key="4">
    <source>
        <dbReference type="ARBA" id="ARBA00023136"/>
    </source>
</evidence>
<feature type="compositionally biased region" description="Basic and acidic residues" evidence="6">
    <location>
        <begin position="371"/>
        <end position="383"/>
    </location>
</feature>
<reference evidence="9 10" key="1">
    <citation type="journal article" date="2024" name="IMA Fungus">
        <title>IMA Genome - F19 : A genome assembly and annotation guide to empower mycologists, including annotated draft genome sequences of Ceratocystis pirilliformis, Diaporthe australafricana, Fusarium ophioides, Paecilomyces lecythidis, and Sporothrix stenoceras.</title>
        <authorList>
            <person name="Aylward J."/>
            <person name="Wilson A.M."/>
            <person name="Visagie C.M."/>
            <person name="Spraker J."/>
            <person name="Barnes I."/>
            <person name="Buitendag C."/>
            <person name="Ceriani C."/>
            <person name="Del Mar Angel L."/>
            <person name="du Plessis D."/>
            <person name="Fuchs T."/>
            <person name="Gasser K."/>
            <person name="Kramer D."/>
            <person name="Li W."/>
            <person name="Munsamy K."/>
            <person name="Piso A."/>
            <person name="Price J.L."/>
            <person name="Sonnekus B."/>
            <person name="Thomas C."/>
            <person name="van der Nest A."/>
            <person name="van Dijk A."/>
            <person name="van Heerden A."/>
            <person name="van Vuuren N."/>
            <person name="Yilmaz N."/>
            <person name="Duong T.A."/>
            <person name="van der Merwe N.A."/>
            <person name="Wingfield M.J."/>
            <person name="Wingfield B.D."/>
        </authorList>
    </citation>
    <scope>NUCLEOTIDE SEQUENCE [LARGE SCALE GENOMIC DNA]</scope>
    <source>
        <strain evidence="9 10">CMW 5346</strain>
    </source>
</reference>
<evidence type="ECO:0000313" key="9">
    <source>
        <dbReference type="EMBL" id="KAL1895906.1"/>
    </source>
</evidence>
<dbReference type="InterPro" id="IPR049326">
    <property type="entry name" value="Rhodopsin_dom_fungi"/>
</dbReference>
<name>A0ABR3Z5K6_9PEZI</name>
<evidence type="ECO:0000256" key="3">
    <source>
        <dbReference type="ARBA" id="ARBA00022989"/>
    </source>
</evidence>
<dbReference type="Pfam" id="PF20684">
    <property type="entry name" value="Fung_rhodopsin"/>
    <property type="match status" value="1"/>
</dbReference>
<evidence type="ECO:0000256" key="1">
    <source>
        <dbReference type="ARBA" id="ARBA00004141"/>
    </source>
</evidence>
<comment type="similarity">
    <text evidence="5">Belongs to the SAT4 family.</text>
</comment>
<comment type="subcellular location">
    <subcellularLocation>
        <location evidence="1">Membrane</location>
        <topology evidence="1">Multi-pass membrane protein</topology>
    </subcellularLocation>
</comment>
<feature type="compositionally biased region" description="Basic and acidic residues" evidence="6">
    <location>
        <begin position="337"/>
        <end position="361"/>
    </location>
</feature>
<evidence type="ECO:0000313" key="10">
    <source>
        <dbReference type="Proteomes" id="UP001583186"/>
    </source>
</evidence>
<feature type="region of interest" description="Disordered" evidence="6">
    <location>
        <begin position="325"/>
        <end position="420"/>
    </location>
</feature>
<accession>A0ABR3Z5K6</accession>
<dbReference type="PANTHER" id="PTHR33048">
    <property type="entry name" value="PTH11-LIKE INTEGRAL MEMBRANE PROTEIN (AFU_ORTHOLOGUE AFUA_5G11245)"/>
    <property type="match status" value="1"/>
</dbReference>
<feature type="transmembrane region" description="Helical" evidence="7">
    <location>
        <begin position="106"/>
        <end position="126"/>
    </location>
</feature>
<evidence type="ECO:0000256" key="7">
    <source>
        <dbReference type="SAM" id="Phobius"/>
    </source>
</evidence>
<proteinExistence type="inferred from homology"/>
<comment type="caution">
    <text evidence="9">The sequence shown here is derived from an EMBL/GenBank/DDBJ whole genome shotgun (WGS) entry which is preliminary data.</text>
</comment>
<dbReference type="InterPro" id="IPR052337">
    <property type="entry name" value="SAT4-like"/>
</dbReference>
<dbReference type="PANTHER" id="PTHR33048:SF123">
    <property type="entry name" value="INTEGRAL MEMBRANE PROTEIN"/>
    <property type="match status" value="1"/>
</dbReference>
<evidence type="ECO:0000256" key="6">
    <source>
        <dbReference type="SAM" id="MobiDB-lite"/>
    </source>
</evidence>
<keyword evidence="4 7" id="KW-0472">Membrane</keyword>
<keyword evidence="3 7" id="KW-1133">Transmembrane helix</keyword>
<keyword evidence="10" id="KW-1185">Reference proteome</keyword>
<feature type="transmembrane region" description="Helical" evidence="7">
    <location>
        <begin position="189"/>
        <end position="214"/>
    </location>
</feature>
<dbReference type="EMBL" id="JAWCUI010000025">
    <property type="protein sequence ID" value="KAL1895906.1"/>
    <property type="molecule type" value="Genomic_DNA"/>
</dbReference>
<feature type="compositionally biased region" description="Basic and acidic residues" evidence="6">
    <location>
        <begin position="408"/>
        <end position="420"/>
    </location>
</feature>
<keyword evidence="2 7" id="KW-0812">Transmembrane</keyword>
<feature type="domain" description="Rhodopsin" evidence="8">
    <location>
        <begin position="11"/>
        <end position="249"/>
    </location>
</feature>
<evidence type="ECO:0000256" key="2">
    <source>
        <dbReference type="ARBA" id="ARBA00022692"/>
    </source>
</evidence>
<feature type="compositionally biased region" description="Polar residues" evidence="6">
    <location>
        <begin position="306"/>
        <end position="319"/>
    </location>
</feature>
<feature type="region of interest" description="Disordered" evidence="6">
    <location>
        <begin position="300"/>
        <end position="319"/>
    </location>
</feature>
<dbReference type="Proteomes" id="UP001583186">
    <property type="component" value="Unassembled WGS sequence"/>
</dbReference>
<feature type="transmembrane region" description="Helical" evidence="7">
    <location>
        <begin position="146"/>
        <end position="168"/>
    </location>
</feature>